<evidence type="ECO:0000259" key="1">
    <source>
        <dbReference type="Pfam" id="PF02872"/>
    </source>
</evidence>
<dbReference type="SUPFAM" id="SSF55816">
    <property type="entry name" value="5'-nucleotidase (syn. UDP-sugar hydrolase), C-terminal domain"/>
    <property type="match status" value="1"/>
</dbReference>
<dbReference type="Proteomes" id="UP000239532">
    <property type="component" value="Unassembled WGS sequence"/>
</dbReference>
<dbReference type="GO" id="GO:0030288">
    <property type="term" value="C:outer membrane-bounded periplasmic space"/>
    <property type="evidence" value="ECO:0007669"/>
    <property type="project" value="TreeGrafter"/>
</dbReference>
<dbReference type="Pfam" id="PF02872">
    <property type="entry name" value="5_nucleotid_C"/>
    <property type="match status" value="1"/>
</dbReference>
<organism evidence="2 3">
    <name type="scientific">Nonlabens agnitus</name>
    <dbReference type="NCBI Taxonomy" id="870484"/>
    <lineage>
        <taxon>Bacteria</taxon>
        <taxon>Pseudomonadati</taxon>
        <taxon>Bacteroidota</taxon>
        <taxon>Flavobacteriia</taxon>
        <taxon>Flavobacteriales</taxon>
        <taxon>Flavobacteriaceae</taxon>
        <taxon>Nonlabens</taxon>
    </lineage>
</organism>
<dbReference type="PANTHER" id="PTHR11575">
    <property type="entry name" value="5'-NUCLEOTIDASE-RELATED"/>
    <property type="match status" value="1"/>
</dbReference>
<dbReference type="InterPro" id="IPR036907">
    <property type="entry name" value="5'-Nucleotdase_C_sf"/>
</dbReference>
<dbReference type="PANTHER" id="PTHR11575:SF24">
    <property type="entry name" value="5'-NUCLEOTIDASE"/>
    <property type="match status" value="1"/>
</dbReference>
<evidence type="ECO:0000313" key="3">
    <source>
        <dbReference type="Proteomes" id="UP000239532"/>
    </source>
</evidence>
<dbReference type="InterPro" id="IPR006179">
    <property type="entry name" value="5_nucleotidase/apyrase"/>
</dbReference>
<accession>A0A2S9WXS4</accession>
<dbReference type="Gene3D" id="3.90.780.10">
    <property type="entry name" value="5'-Nucleotidase, C-terminal domain"/>
    <property type="match status" value="1"/>
</dbReference>
<gene>
    <name evidence="2" type="ORF">BST86_02905</name>
</gene>
<keyword evidence="3" id="KW-1185">Reference proteome</keyword>
<dbReference type="PRINTS" id="PR01607">
    <property type="entry name" value="APYRASEFAMLY"/>
</dbReference>
<name>A0A2S9WXS4_9FLAO</name>
<comment type="caution">
    <text evidence="2">The sequence shown here is derived from an EMBL/GenBank/DDBJ whole genome shotgun (WGS) entry which is preliminary data.</text>
</comment>
<dbReference type="GO" id="GO:0009166">
    <property type="term" value="P:nucleotide catabolic process"/>
    <property type="evidence" value="ECO:0007669"/>
    <property type="project" value="InterPro"/>
</dbReference>
<sequence>MVFAFAKAILLTTSCKTENYTVQKLNASQTQIDSTIQGVASIETFIAPYKQSLDQQMSTPLSYNPADMTKTDTPLNTRIGNMMAAIARTQGAPIFKSRTGKEIDMVLLNHGGIRAGIPAGNVTTRTAYEVMPFENEMVVAELAPQQMKELVDYLVEKERAHPFDALKITTDDASVELSLAGQPITFDRNYYVLTNDYLMTGGDNMEFFTKAISSTKLDYKIRNAMIDYFSKTDTLGFKADDRFTKTN</sequence>
<dbReference type="AlphaFoldDB" id="A0A2S9WXS4"/>
<proteinExistence type="predicted"/>
<reference evidence="2 3" key="1">
    <citation type="submission" date="2016-11" db="EMBL/GenBank/DDBJ databases">
        <title>Trade-off between light-utilization and light-protection in marine flavobacteria.</title>
        <authorList>
            <person name="Kumagai Y."/>
        </authorList>
    </citation>
    <scope>NUCLEOTIDE SEQUENCE [LARGE SCALE GENOMIC DNA]</scope>
    <source>
        <strain evidence="2 3">JCM 17109</strain>
    </source>
</reference>
<dbReference type="GO" id="GO:0016787">
    <property type="term" value="F:hydrolase activity"/>
    <property type="evidence" value="ECO:0007669"/>
    <property type="project" value="InterPro"/>
</dbReference>
<dbReference type="EMBL" id="MQUC01000003">
    <property type="protein sequence ID" value="PRP68263.1"/>
    <property type="molecule type" value="Genomic_DNA"/>
</dbReference>
<feature type="domain" description="5'-Nucleotidase C-terminal" evidence="1">
    <location>
        <begin position="77"/>
        <end position="209"/>
    </location>
</feature>
<dbReference type="InterPro" id="IPR008334">
    <property type="entry name" value="5'-Nucleotdase_C"/>
</dbReference>
<protein>
    <recommendedName>
        <fullName evidence="1">5'-Nucleotidase C-terminal domain-containing protein</fullName>
    </recommendedName>
</protein>
<evidence type="ECO:0000313" key="2">
    <source>
        <dbReference type="EMBL" id="PRP68263.1"/>
    </source>
</evidence>